<gene>
    <name evidence="11" type="ORF">OKIOD_LOCUS2526</name>
</gene>
<evidence type="ECO:0000256" key="4">
    <source>
        <dbReference type="ARBA" id="ARBA00022705"/>
    </source>
</evidence>
<comment type="subcellular location">
    <subcellularLocation>
        <location evidence="1">Nucleus</location>
    </subcellularLocation>
</comment>
<evidence type="ECO:0000256" key="2">
    <source>
        <dbReference type="ARBA" id="ARBA00009679"/>
    </source>
</evidence>
<evidence type="ECO:0000313" key="12">
    <source>
        <dbReference type="Proteomes" id="UP001158576"/>
    </source>
</evidence>
<dbReference type="EMBL" id="OU015568">
    <property type="protein sequence ID" value="CAG5085693.1"/>
    <property type="molecule type" value="Genomic_DNA"/>
</dbReference>
<keyword evidence="4" id="KW-0235">DNA replication</keyword>
<dbReference type="Pfam" id="PF09329">
    <property type="entry name" value="zf-primase"/>
    <property type="match status" value="1"/>
</dbReference>
<keyword evidence="7" id="KW-0862">Zinc</keyword>
<sequence length="728" mass="80515">MSDSESSDDDLAGVFDSCFDTVETEEIADSDIVKQNQASRRKVHDAYAAGPTPAERDAKKMELLKLKNRRKRPMNELMEDESDNIFSSPAKRTKNNEEPKNIFEEENEEEETNIFEEKPSSLSASLKPLKKKNLPKNPTKAPESSKTNFDFSPKKKSKKSAPAMDMGVMQSTKKTASSLAGTSSETKLQKLSISEGESAVCGLSGIVLRNREVSHLEVEAHIGLAKFTHCHFLATGADEKVDFATIGIVVQKVQPQTLDKKGNPFTIFSLSNLRDIPRTIKIMAFGENHKKYWKTQVGAVCLVVNPKKMPARGDSKYEQVPTFMLQGPDCFKIMGFSADLGTCTSKTAQGQPCRQFVNLSVSQLCPNHVMKQWNRASSARGELSAKTGTHGLSGAGSAWQKTKGDFFFSGGKTFQALPPSQNPACNKNSMLDSLAKSHANKGVRDGLKEMKKNPGIVVMNAPAGKMPAENTNVMVKSSMHGGRMLAAALGRSHENESLMASKRMKAPDPKVSSISAAQLLKQKNEEFAARKREALKRQKEEAIKKASQGGNAPTLGGGLSKGIGEKKEKVERTFMGQKTSCVDIKAILEKKSKYHASVEDLMSAEQDFYFSVLEKKEERQTKMDGVMKADAQVVTCKDCKYTYWSPHENCKKQNHNLVWKEATKRWFQCKNCPTQRAITFSKYPKTSCSSCGQGTRWVRVAAGDTNRVAAKERDSLLIRGEERKWVNS</sequence>
<feature type="compositionally biased region" description="Basic and acidic residues" evidence="9">
    <location>
        <begin position="94"/>
        <end position="103"/>
    </location>
</feature>
<keyword evidence="6" id="KW-0863">Zinc-finger</keyword>
<dbReference type="InterPro" id="IPR056791">
    <property type="entry name" value="Znf_Mcm10_C"/>
</dbReference>
<dbReference type="SMART" id="SM01280">
    <property type="entry name" value="Mcm10"/>
    <property type="match status" value="1"/>
</dbReference>
<dbReference type="Pfam" id="PF24863">
    <property type="entry name" value="zf-CCCH_Mcm10"/>
    <property type="match status" value="1"/>
</dbReference>
<dbReference type="Gene3D" id="2.40.50.140">
    <property type="entry name" value="Nucleic acid-binding proteins"/>
    <property type="match status" value="1"/>
</dbReference>
<feature type="region of interest" description="Disordered" evidence="9">
    <location>
        <begin position="543"/>
        <end position="563"/>
    </location>
</feature>
<keyword evidence="5" id="KW-0479">Metal-binding</keyword>
<name>A0ABN7RTB3_OIKDI</name>
<comment type="similarity">
    <text evidence="2">Belongs to the MCM10 family.</text>
</comment>
<dbReference type="InterPro" id="IPR015408">
    <property type="entry name" value="Znf_Mcm10/DnaG"/>
</dbReference>
<dbReference type="InterPro" id="IPR040184">
    <property type="entry name" value="Mcm10"/>
</dbReference>
<proteinExistence type="inferred from homology"/>
<evidence type="ECO:0000256" key="9">
    <source>
        <dbReference type="SAM" id="MobiDB-lite"/>
    </source>
</evidence>
<accession>A0ABN7RTB3</accession>
<feature type="compositionally biased region" description="Basic and acidic residues" evidence="9">
    <location>
        <begin position="54"/>
        <end position="65"/>
    </location>
</feature>
<dbReference type="Pfam" id="PF09332">
    <property type="entry name" value="Mcm10"/>
    <property type="match status" value="1"/>
</dbReference>
<evidence type="ECO:0000256" key="5">
    <source>
        <dbReference type="ARBA" id="ARBA00022723"/>
    </source>
</evidence>
<dbReference type="InterPro" id="IPR055065">
    <property type="entry name" value="OB_MCM10"/>
</dbReference>
<protein>
    <recommendedName>
        <fullName evidence="3">Protein MCM10 homolog</fullName>
    </recommendedName>
</protein>
<feature type="domain" description="Replication factor Mcm10 C-terminal" evidence="10">
    <location>
        <begin position="429"/>
        <end position="728"/>
    </location>
</feature>
<feature type="compositionally biased region" description="Acidic residues" evidence="9">
    <location>
        <begin position="104"/>
        <end position="114"/>
    </location>
</feature>
<dbReference type="Proteomes" id="UP001158576">
    <property type="component" value="Chromosome PAR"/>
</dbReference>
<evidence type="ECO:0000256" key="8">
    <source>
        <dbReference type="ARBA" id="ARBA00023242"/>
    </source>
</evidence>
<evidence type="ECO:0000256" key="7">
    <source>
        <dbReference type="ARBA" id="ARBA00022833"/>
    </source>
</evidence>
<evidence type="ECO:0000256" key="1">
    <source>
        <dbReference type="ARBA" id="ARBA00004123"/>
    </source>
</evidence>
<reference evidence="11 12" key="1">
    <citation type="submission" date="2021-04" db="EMBL/GenBank/DDBJ databases">
        <authorList>
            <person name="Bliznina A."/>
        </authorList>
    </citation>
    <scope>NUCLEOTIDE SEQUENCE [LARGE SCALE GENOMIC DNA]</scope>
</reference>
<dbReference type="PANTHER" id="PTHR13454:SF11">
    <property type="entry name" value="PROTEIN MCM10 HOMOLOG"/>
    <property type="match status" value="1"/>
</dbReference>
<keyword evidence="12" id="KW-1185">Reference proteome</keyword>
<dbReference type="InterPro" id="IPR012340">
    <property type="entry name" value="NA-bd_OB-fold"/>
</dbReference>
<dbReference type="InterPro" id="IPR015411">
    <property type="entry name" value="Rep_factor_Mcm10_C"/>
</dbReference>
<dbReference type="PANTHER" id="PTHR13454">
    <property type="entry name" value="PROTEIN MCM10 HOMOLOG"/>
    <property type="match status" value="1"/>
</dbReference>
<evidence type="ECO:0000313" key="11">
    <source>
        <dbReference type="EMBL" id="CAG5085693.1"/>
    </source>
</evidence>
<dbReference type="Pfam" id="PF22379">
    <property type="entry name" value="OB_MCM10"/>
    <property type="match status" value="1"/>
</dbReference>
<evidence type="ECO:0000256" key="6">
    <source>
        <dbReference type="ARBA" id="ARBA00022771"/>
    </source>
</evidence>
<evidence type="ECO:0000259" key="10">
    <source>
        <dbReference type="SMART" id="SM01280"/>
    </source>
</evidence>
<organism evidence="11 12">
    <name type="scientific">Oikopleura dioica</name>
    <name type="common">Tunicate</name>
    <dbReference type="NCBI Taxonomy" id="34765"/>
    <lineage>
        <taxon>Eukaryota</taxon>
        <taxon>Metazoa</taxon>
        <taxon>Chordata</taxon>
        <taxon>Tunicata</taxon>
        <taxon>Appendicularia</taxon>
        <taxon>Copelata</taxon>
        <taxon>Oikopleuridae</taxon>
        <taxon>Oikopleura</taxon>
    </lineage>
</organism>
<keyword evidence="8" id="KW-0539">Nucleus</keyword>
<evidence type="ECO:0000256" key="3">
    <source>
        <dbReference type="ARBA" id="ARBA00017770"/>
    </source>
</evidence>
<feature type="region of interest" description="Disordered" evidence="9">
    <location>
        <begin position="42"/>
        <end position="167"/>
    </location>
</feature>